<dbReference type="EMBL" id="FOYO01000001">
    <property type="protein sequence ID" value="SFR44651.1"/>
    <property type="molecule type" value="Genomic_DNA"/>
</dbReference>
<feature type="signal peptide" evidence="1">
    <location>
        <begin position="1"/>
        <end position="19"/>
    </location>
</feature>
<evidence type="ECO:0008006" key="4">
    <source>
        <dbReference type="Google" id="ProtNLM"/>
    </source>
</evidence>
<dbReference type="OrthoDB" id="8289987at2"/>
<sequence>MMRVLCVISVVAMSGCALTEGLGNWVSVTPTGKTYRYDGQDYDVYKAVSEAREEGSLVKSYGHVLFLPDVNPEKNGFKNSDVKAVCWGFDLQKCEQEFGKELRGTTKKTREEMGMGY</sequence>
<dbReference type="STRING" id="670154.SAMN04488002_1869"/>
<proteinExistence type="predicted"/>
<evidence type="ECO:0000313" key="2">
    <source>
        <dbReference type="EMBL" id="SFR44651.1"/>
    </source>
</evidence>
<dbReference type="Proteomes" id="UP000199658">
    <property type="component" value="Unassembled WGS sequence"/>
</dbReference>
<reference evidence="3" key="1">
    <citation type="submission" date="2016-10" db="EMBL/GenBank/DDBJ databases">
        <authorList>
            <person name="Varghese N."/>
            <person name="Submissions S."/>
        </authorList>
    </citation>
    <scope>NUCLEOTIDE SEQUENCE [LARGE SCALE GENOMIC DNA]</scope>
    <source>
        <strain evidence="3">DSM 26921</strain>
    </source>
</reference>
<dbReference type="RefSeq" id="WP_090215749.1">
    <property type="nucleotide sequence ID" value="NZ_FOYO01000001.1"/>
</dbReference>
<keyword evidence="1" id="KW-0732">Signal</keyword>
<dbReference type="PROSITE" id="PS51257">
    <property type="entry name" value="PROKAR_LIPOPROTEIN"/>
    <property type="match status" value="1"/>
</dbReference>
<evidence type="ECO:0000256" key="1">
    <source>
        <dbReference type="SAM" id="SignalP"/>
    </source>
</evidence>
<gene>
    <name evidence="2" type="ORF">SAMN04488002_1869</name>
</gene>
<name>A0A1I6GRE7_9RHOB</name>
<keyword evidence="3" id="KW-1185">Reference proteome</keyword>
<evidence type="ECO:0000313" key="3">
    <source>
        <dbReference type="Proteomes" id="UP000199658"/>
    </source>
</evidence>
<accession>A0A1I6GRE7</accession>
<feature type="chain" id="PRO_5011556079" description="DUF2799 domain-containing protein" evidence="1">
    <location>
        <begin position="20"/>
        <end position="117"/>
    </location>
</feature>
<dbReference type="AlphaFoldDB" id="A0A1I6GRE7"/>
<organism evidence="2 3">
    <name type="scientific">Litoreibacter janthinus</name>
    <dbReference type="NCBI Taxonomy" id="670154"/>
    <lineage>
        <taxon>Bacteria</taxon>
        <taxon>Pseudomonadati</taxon>
        <taxon>Pseudomonadota</taxon>
        <taxon>Alphaproteobacteria</taxon>
        <taxon>Rhodobacterales</taxon>
        <taxon>Roseobacteraceae</taxon>
        <taxon>Litoreibacter</taxon>
    </lineage>
</organism>
<protein>
    <recommendedName>
        <fullName evidence="4">DUF2799 domain-containing protein</fullName>
    </recommendedName>
</protein>